<dbReference type="InterPro" id="IPR027417">
    <property type="entry name" value="P-loop_NTPase"/>
</dbReference>
<feature type="region of interest" description="Disordered" evidence="5">
    <location>
        <begin position="257"/>
        <end position="278"/>
    </location>
</feature>
<keyword evidence="3" id="KW-0505">Motor protein</keyword>
<evidence type="ECO:0000256" key="3">
    <source>
        <dbReference type="PROSITE-ProRule" id="PRU00283"/>
    </source>
</evidence>
<dbReference type="SMART" id="SM00129">
    <property type="entry name" value="KISc"/>
    <property type="match status" value="1"/>
</dbReference>
<evidence type="ECO:0000256" key="4">
    <source>
        <dbReference type="SAM" id="Coils"/>
    </source>
</evidence>
<dbReference type="PROSITE" id="PS50067">
    <property type="entry name" value="KINESIN_MOTOR_2"/>
    <property type="match status" value="1"/>
</dbReference>
<dbReference type="Pfam" id="PF00397">
    <property type="entry name" value="WW"/>
    <property type="match status" value="1"/>
</dbReference>
<evidence type="ECO:0000256" key="2">
    <source>
        <dbReference type="ARBA" id="ARBA00022840"/>
    </source>
</evidence>
<dbReference type="GO" id="GO:0007018">
    <property type="term" value="P:microtubule-based movement"/>
    <property type="evidence" value="ECO:0007669"/>
    <property type="project" value="InterPro"/>
</dbReference>
<evidence type="ECO:0008006" key="10">
    <source>
        <dbReference type="Google" id="ProtNLM"/>
    </source>
</evidence>
<dbReference type="SUPFAM" id="SSF51045">
    <property type="entry name" value="WW domain"/>
    <property type="match status" value="1"/>
</dbReference>
<sequence>MLSTSARKPSQRQMLDLAFEGRVVEDDDVLSPEYAPALATEELLVSPRSLRHSQRDDELRGSLSPASASSARWSARDATLLSPDAVDDSVHVEASEPELFQAGVLEHAQRLGLDLETERDLLWIARESLVAPLPEGWFHATATETGELYYYNELTGESRWDHPCDDHFRQLLHDVRLRHRQLAFGAGSSSLNQSQGHHSELHTASYYEQAAGYTGAWTDQQALEPHQLHDSYHASIASGGWVRDSDTAATSTAPVIATTDDAESSTPLDADSHSTLVDAGRQQHQRGFALGPESPSRAELESLQATVASYEEELSALRKAKEDDAARLETLLRDIAAMARERDALQERETSGVTRLQSCQREIEELRANVDELERAKRALETLNRSLEDTQRRAASETEHQLASDAERWRKEVELANEKLKQEQAQREEVKHALATAQRAREKAVDDLSQAQAVVRSLEVELAQQAAEGKKASDDMVATAAATTAAAVAEAEAAAKALNDAQALAQKLQRQLAERDDILETRTRELAQLQADLEATRKRHDAELEAAGATLGARMAELQSQHERVLAALREELRAERDAKTKLAAKLDDEAKLTNVRLAEADDQQRSLKREMRALERDLKALQSVSREREEELNATRRMVDSLEAKLRDQDAVVAAARQAATQDAERAAEDAIRAVQAEKTRMAELYAQELQSRRKLHNRLMELQGNIRVFCRVRPIQSVELKSEQAAQAVFFRDGDPSTLELVVGGNGDAPGPDGKPVGPLQRHQFEFDHVFQPTSSQEDVFEQTRALVTSALDGYNVCIFAYGQTGSGKTHTMEGPDHDRGVNHRALQELFRLRDDRVATGSLTISMKLSMLEVYNESIMDLLDNAGASPAPLEQRKTLEIRMGKQGVYVENLMEVEVVNEKDVTDLMRLGKSHRSVGAHDFNEHSSRSHLVLSLTIECQDKAQRRATTSKLHLIDLAGSERVSKTAASGQRLKEAQNINRSLSALGDVIAALGANSKHVPYRNSKLTFLLQESLSGQSKVLMFVNVSPVQWNAWETLCSLNFASRCRNVALGLAKANVTAASPSAPAVTSKTGAGGSGAATNGSAPPRSTTGAPGSVTKGGGAQRIVYG</sequence>
<gene>
    <name evidence="8" type="ORF">P43SY_002125</name>
</gene>
<feature type="region of interest" description="Disordered" evidence="5">
    <location>
        <begin position="1065"/>
        <end position="1112"/>
    </location>
</feature>
<keyword evidence="2 3" id="KW-0067">ATP-binding</keyword>
<dbReference type="InterPro" id="IPR036961">
    <property type="entry name" value="Kinesin_motor_dom_sf"/>
</dbReference>
<evidence type="ECO:0000259" key="6">
    <source>
        <dbReference type="PROSITE" id="PS50020"/>
    </source>
</evidence>
<dbReference type="InterPro" id="IPR001752">
    <property type="entry name" value="Kinesin_motor_dom"/>
</dbReference>
<feature type="coiled-coil region" evidence="4">
    <location>
        <begin position="300"/>
        <end position="660"/>
    </location>
</feature>
<dbReference type="PROSITE" id="PS00411">
    <property type="entry name" value="KINESIN_MOTOR_1"/>
    <property type="match status" value="1"/>
</dbReference>
<dbReference type="PRINTS" id="PR00380">
    <property type="entry name" value="KINESINHEAVY"/>
</dbReference>
<comment type="caution">
    <text evidence="8">The sequence shown here is derived from an EMBL/GenBank/DDBJ whole genome shotgun (WGS) entry which is preliminary data.</text>
</comment>
<feature type="compositionally biased region" description="Low complexity" evidence="5">
    <location>
        <begin position="1065"/>
        <end position="1075"/>
    </location>
</feature>
<dbReference type="GO" id="GO:0015630">
    <property type="term" value="C:microtubule cytoskeleton"/>
    <property type="evidence" value="ECO:0007669"/>
    <property type="project" value="TreeGrafter"/>
</dbReference>
<dbReference type="PANTHER" id="PTHR47972">
    <property type="entry name" value="KINESIN-LIKE PROTEIN KLP-3"/>
    <property type="match status" value="1"/>
</dbReference>
<dbReference type="InterPro" id="IPR036020">
    <property type="entry name" value="WW_dom_sf"/>
</dbReference>
<evidence type="ECO:0000256" key="1">
    <source>
        <dbReference type="ARBA" id="ARBA00022741"/>
    </source>
</evidence>
<feature type="binding site" evidence="3">
    <location>
        <begin position="805"/>
        <end position="812"/>
    </location>
    <ligand>
        <name>ATP</name>
        <dbReference type="ChEBI" id="CHEBI:30616"/>
    </ligand>
</feature>
<dbReference type="CDD" id="cd00201">
    <property type="entry name" value="WW"/>
    <property type="match status" value="1"/>
</dbReference>
<keyword evidence="1 3" id="KW-0547">Nucleotide-binding</keyword>
<evidence type="ECO:0000259" key="7">
    <source>
        <dbReference type="PROSITE" id="PS50067"/>
    </source>
</evidence>
<dbReference type="PROSITE" id="PS50020">
    <property type="entry name" value="WW_DOMAIN_2"/>
    <property type="match status" value="1"/>
</dbReference>
<evidence type="ECO:0000256" key="5">
    <source>
        <dbReference type="SAM" id="MobiDB-lite"/>
    </source>
</evidence>
<name>A0AAD5M873_PYTIN</name>
<dbReference type="GO" id="GO:0003777">
    <property type="term" value="F:microtubule motor activity"/>
    <property type="evidence" value="ECO:0007669"/>
    <property type="project" value="InterPro"/>
</dbReference>
<dbReference type="AlphaFoldDB" id="A0AAD5M873"/>
<dbReference type="GO" id="GO:0008017">
    <property type="term" value="F:microtubule binding"/>
    <property type="evidence" value="ECO:0007669"/>
    <property type="project" value="InterPro"/>
</dbReference>
<dbReference type="SUPFAM" id="SSF52540">
    <property type="entry name" value="P-loop containing nucleoside triphosphate hydrolases"/>
    <property type="match status" value="1"/>
</dbReference>
<organism evidence="8 9">
    <name type="scientific">Pythium insidiosum</name>
    <name type="common">Pythiosis disease agent</name>
    <dbReference type="NCBI Taxonomy" id="114742"/>
    <lineage>
        <taxon>Eukaryota</taxon>
        <taxon>Sar</taxon>
        <taxon>Stramenopiles</taxon>
        <taxon>Oomycota</taxon>
        <taxon>Peronosporomycetes</taxon>
        <taxon>Pythiales</taxon>
        <taxon>Pythiaceae</taxon>
        <taxon>Pythium</taxon>
    </lineage>
</organism>
<dbReference type="Proteomes" id="UP001209570">
    <property type="component" value="Unassembled WGS sequence"/>
</dbReference>
<keyword evidence="9" id="KW-1185">Reference proteome</keyword>
<dbReference type="PROSITE" id="PS01159">
    <property type="entry name" value="WW_DOMAIN_1"/>
    <property type="match status" value="1"/>
</dbReference>
<dbReference type="PANTHER" id="PTHR47972:SF28">
    <property type="entry name" value="KINESIN-LIKE PROTEIN KLP-3"/>
    <property type="match status" value="1"/>
</dbReference>
<accession>A0AAD5M873</accession>
<protein>
    <recommendedName>
        <fullName evidence="10">Kinesin-like protein</fullName>
    </recommendedName>
</protein>
<dbReference type="InterPro" id="IPR001202">
    <property type="entry name" value="WW_dom"/>
</dbReference>
<proteinExistence type="inferred from homology"/>
<reference evidence="8" key="1">
    <citation type="submission" date="2021-12" db="EMBL/GenBank/DDBJ databases">
        <title>Prjna785345.</title>
        <authorList>
            <person name="Rujirawat T."/>
            <person name="Krajaejun T."/>
        </authorList>
    </citation>
    <scope>NUCLEOTIDE SEQUENCE</scope>
    <source>
        <strain evidence="8">Pi057C3</strain>
    </source>
</reference>
<dbReference type="Gene3D" id="3.30.1470.10">
    <property type="entry name" value="Photosystem I PsaD, reaction center subunit II"/>
    <property type="match status" value="1"/>
</dbReference>
<evidence type="ECO:0000313" key="9">
    <source>
        <dbReference type="Proteomes" id="UP001209570"/>
    </source>
</evidence>
<dbReference type="Gene3D" id="3.40.850.10">
    <property type="entry name" value="Kinesin motor domain"/>
    <property type="match status" value="1"/>
</dbReference>
<dbReference type="InterPro" id="IPR019821">
    <property type="entry name" value="Kinesin_motor_CS"/>
</dbReference>
<comment type="similarity">
    <text evidence="3">Belongs to the TRAFAC class myosin-kinesin ATPase superfamily. Kinesin family.</text>
</comment>
<dbReference type="FunFam" id="3.40.850.10:FF:000146">
    <property type="entry name" value="Kinesin-like protein"/>
    <property type="match status" value="1"/>
</dbReference>
<evidence type="ECO:0000313" key="8">
    <source>
        <dbReference type="EMBL" id="KAJ0408155.1"/>
    </source>
</evidence>
<dbReference type="Pfam" id="PF00225">
    <property type="entry name" value="Kinesin"/>
    <property type="match status" value="1"/>
</dbReference>
<dbReference type="GO" id="GO:0005524">
    <property type="term" value="F:ATP binding"/>
    <property type="evidence" value="ECO:0007669"/>
    <property type="project" value="UniProtKB-UniRule"/>
</dbReference>
<keyword evidence="4" id="KW-0175">Coiled coil</keyword>
<feature type="domain" description="Kinesin motor" evidence="7">
    <location>
        <begin position="707"/>
        <end position="1052"/>
    </location>
</feature>
<dbReference type="SMART" id="SM00456">
    <property type="entry name" value="WW"/>
    <property type="match status" value="1"/>
</dbReference>
<feature type="domain" description="WW" evidence="6">
    <location>
        <begin position="131"/>
        <end position="165"/>
    </location>
</feature>
<dbReference type="EMBL" id="JAKCXM010000014">
    <property type="protein sequence ID" value="KAJ0408155.1"/>
    <property type="molecule type" value="Genomic_DNA"/>
</dbReference>
<dbReference type="InterPro" id="IPR027640">
    <property type="entry name" value="Kinesin-like_fam"/>
</dbReference>